<keyword evidence="5" id="KW-0472">Membrane</keyword>
<dbReference type="EMBL" id="MFGX01000024">
    <property type="protein sequence ID" value="OGF56861.1"/>
    <property type="molecule type" value="Genomic_DNA"/>
</dbReference>
<evidence type="ECO:0000259" key="7">
    <source>
        <dbReference type="SMART" id="SM00244"/>
    </source>
</evidence>
<keyword evidence="4" id="KW-1133">Transmembrane helix</keyword>
<evidence type="ECO:0000256" key="6">
    <source>
        <dbReference type="PIRNR" id="PIRNR005651"/>
    </source>
</evidence>
<dbReference type="AlphaFoldDB" id="A0A1F5V1R4"/>
<evidence type="ECO:0000256" key="1">
    <source>
        <dbReference type="ARBA" id="ARBA00004370"/>
    </source>
</evidence>
<evidence type="ECO:0000256" key="2">
    <source>
        <dbReference type="ARBA" id="ARBA00007862"/>
    </source>
</evidence>
<evidence type="ECO:0000256" key="4">
    <source>
        <dbReference type="ARBA" id="ARBA00022989"/>
    </source>
</evidence>
<dbReference type="STRING" id="1817864.A2Z21_08755"/>
<proteinExistence type="inferred from homology"/>
<comment type="function">
    <text evidence="6">HflC and HflK could regulate a protease.</text>
</comment>
<sequence>MKSLVVFIVVVFLALIGYFLFAFTVDETQKAVVLQFGEIVRIVESPGLHFKTPLLENVVYLEDRLLSYDIRSAPVITVDKQRLTVDSYTLWRIQDPRRFMETMRGLRNNAEQRLDDIIYSLLRDSLAQKSFEDILKREFLTEVKQRAQTQVKDFGIEIIDVRIKRADLPTANEQAVYQRMIKERRQIAQRYRAEGEQQALGIRSEADRQVQITLAEAHKRSEELKGEGDASALQIYAEAYNRDPNFFLFWRTLESYKTSLAQNSTLVLSTESDYLKLLELMNSKGLIEALDNR</sequence>
<evidence type="ECO:0000313" key="9">
    <source>
        <dbReference type="Proteomes" id="UP000179157"/>
    </source>
</evidence>
<comment type="caution">
    <text evidence="8">The sequence shown here is derived from an EMBL/GenBank/DDBJ whole genome shotgun (WGS) entry which is preliminary data.</text>
</comment>
<dbReference type="PIRSF" id="PIRSF005651">
    <property type="entry name" value="HflC"/>
    <property type="match status" value="1"/>
</dbReference>
<dbReference type="GO" id="GO:0016020">
    <property type="term" value="C:membrane"/>
    <property type="evidence" value="ECO:0007669"/>
    <property type="project" value="UniProtKB-SubCell"/>
</dbReference>
<evidence type="ECO:0000256" key="5">
    <source>
        <dbReference type="ARBA" id="ARBA00023136"/>
    </source>
</evidence>
<dbReference type="Gene3D" id="3.30.479.30">
    <property type="entry name" value="Band 7 domain"/>
    <property type="match status" value="1"/>
</dbReference>
<dbReference type="PANTHER" id="PTHR42911">
    <property type="entry name" value="MODULATOR OF FTSH PROTEASE HFLC"/>
    <property type="match status" value="1"/>
</dbReference>
<dbReference type="SUPFAM" id="SSF117892">
    <property type="entry name" value="Band 7/SPFH domain"/>
    <property type="match status" value="1"/>
</dbReference>
<dbReference type="InterPro" id="IPR001107">
    <property type="entry name" value="Band_7"/>
</dbReference>
<evidence type="ECO:0000313" key="8">
    <source>
        <dbReference type="EMBL" id="OGF56861.1"/>
    </source>
</evidence>
<dbReference type="Pfam" id="PF01145">
    <property type="entry name" value="Band_7"/>
    <property type="match status" value="1"/>
</dbReference>
<protein>
    <recommendedName>
        <fullName evidence="6">Protein HflC</fullName>
    </recommendedName>
</protein>
<comment type="subcellular location">
    <subcellularLocation>
        <location evidence="1">Membrane</location>
    </subcellularLocation>
</comment>
<dbReference type="PRINTS" id="PR00721">
    <property type="entry name" value="STOMATIN"/>
</dbReference>
<name>A0A1F5V1R4_FRAXR</name>
<feature type="domain" description="Band 7" evidence="7">
    <location>
        <begin position="20"/>
        <end position="180"/>
    </location>
</feature>
<accession>A0A1F5V1R4</accession>
<dbReference type="NCBIfam" id="TIGR01932">
    <property type="entry name" value="hflC"/>
    <property type="match status" value="1"/>
</dbReference>
<gene>
    <name evidence="8" type="ORF">A2Z21_08755</name>
</gene>
<comment type="similarity">
    <text evidence="2 6">Belongs to the band 7/mec-2 family. HflC subfamily.</text>
</comment>
<dbReference type="SMART" id="SM00244">
    <property type="entry name" value="PHB"/>
    <property type="match status" value="1"/>
</dbReference>
<dbReference type="PANTHER" id="PTHR42911:SF1">
    <property type="entry name" value="MODULATOR OF FTSH PROTEASE HFLC"/>
    <property type="match status" value="1"/>
</dbReference>
<dbReference type="Proteomes" id="UP000179157">
    <property type="component" value="Unassembled WGS sequence"/>
</dbReference>
<reference evidence="8 9" key="1">
    <citation type="journal article" date="2016" name="Nat. Commun.">
        <title>Thousands of microbial genomes shed light on interconnected biogeochemical processes in an aquifer system.</title>
        <authorList>
            <person name="Anantharaman K."/>
            <person name="Brown C.T."/>
            <person name="Hug L.A."/>
            <person name="Sharon I."/>
            <person name="Castelle C.J."/>
            <person name="Probst A.J."/>
            <person name="Thomas B.C."/>
            <person name="Singh A."/>
            <person name="Wilkins M.J."/>
            <person name="Karaoz U."/>
            <person name="Brodie E.L."/>
            <person name="Williams K.H."/>
            <person name="Hubbard S.S."/>
            <person name="Banfield J.F."/>
        </authorList>
    </citation>
    <scope>NUCLEOTIDE SEQUENCE [LARGE SCALE GENOMIC DNA]</scope>
    <source>
        <strain evidence="9">RBG_16_55_9</strain>
    </source>
</reference>
<keyword evidence="3" id="KW-0812">Transmembrane</keyword>
<dbReference type="InterPro" id="IPR010200">
    <property type="entry name" value="HflC"/>
</dbReference>
<evidence type="ECO:0000256" key="3">
    <source>
        <dbReference type="ARBA" id="ARBA00022692"/>
    </source>
</evidence>
<dbReference type="InterPro" id="IPR036013">
    <property type="entry name" value="Band_7/SPFH_dom_sf"/>
</dbReference>
<organism evidence="8 9">
    <name type="scientific">Fraserbacteria sp. (strain RBG_16_55_9)</name>
    <dbReference type="NCBI Taxonomy" id="1817864"/>
    <lineage>
        <taxon>Bacteria</taxon>
        <taxon>Candidatus Fraseribacteriota</taxon>
    </lineage>
</organism>
<dbReference type="InterPro" id="IPR001972">
    <property type="entry name" value="Stomatin_HflK_fam"/>
</dbReference>
<dbReference type="CDD" id="cd03405">
    <property type="entry name" value="SPFH_HflC"/>
    <property type="match status" value="1"/>
</dbReference>